<dbReference type="SMART" id="SM00322">
    <property type="entry name" value="KH"/>
    <property type="match status" value="1"/>
</dbReference>
<evidence type="ECO:0000256" key="3">
    <source>
        <dbReference type="ARBA" id="ARBA00023054"/>
    </source>
</evidence>
<evidence type="ECO:0000259" key="6">
    <source>
        <dbReference type="SMART" id="SM00322"/>
    </source>
</evidence>
<dbReference type="OrthoDB" id="10071877at2759"/>
<evidence type="ECO:0000256" key="2">
    <source>
        <dbReference type="ARBA" id="ARBA00023043"/>
    </source>
</evidence>
<feature type="compositionally biased region" description="Low complexity" evidence="5">
    <location>
        <begin position="313"/>
        <end position="327"/>
    </location>
</feature>
<feature type="compositionally biased region" description="Polar residues" evidence="5">
    <location>
        <begin position="637"/>
        <end position="646"/>
    </location>
</feature>
<dbReference type="PANTHER" id="PTHR23206">
    <property type="entry name" value="MASK PROTEIN"/>
    <property type="match status" value="1"/>
</dbReference>
<dbReference type="AlphaFoldDB" id="A0A183INR3"/>
<dbReference type="PANTHER" id="PTHR23206:SF8">
    <property type="entry name" value="ANKYRIN REPEAT AND KH DOMAIN-CONTAINING 1"/>
    <property type="match status" value="1"/>
</dbReference>
<feature type="region of interest" description="Disordered" evidence="5">
    <location>
        <begin position="313"/>
        <end position="335"/>
    </location>
</feature>
<dbReference type="Pfam" id="PF00013">
    <property type="entry name" value="KH_1"/>
    <property type="match status" value="1"/>
</dbReference>
<proteinExistence type="predicted"/>
<evidence type="ECO:0000256" key="1">
    <source>
        <dbReference type="ARBA" id="ARBA00022737"/>
    </source>
</evidence>
<keyword evidence="8" id="KW-1185">Reference proteome</keyword>
<feature type="region of interest" description="Disordered" evidence="5">
    <location>
        <begin position="22"/>
        <end position="51"/>
    </location>
</feature>
<evidence type="ECO:0000313" key="8">
    <source>
        <dbReference type="Proteomes" id="UP000270296"/>
    </source>
</evidence>
<feature type="compositionally biased region" description="Polar residues" evidence="5">
    <location>
        <begin position="360"/>
        <end position="383"/>
    </location>
</feature>
<feature type="region of interest" description="Disordered" evidence="5">
    <location>
        <begin position="637"/>
        <end position="685"/>
    </location>
</feature>
<dbReference type="InterPro" id="IPR047373">
    <property type="entry name" value="KH-I_MASK"/>
</dbReference>
<evidence type="ECO:0000256" key="4">
    <source>
        <dbReference type="PROSITE-ProRule" id="PRU00117"/>
    </source>
</evidence>
<dbReference type="SUPFAM" id="SSF54791">
    <property type="entry name" value="Eukaryotic type KH-domain (KH-domain type I)"/>
    <property type="match status" value="1"/>
</dbReference>
<keyword evidence="1" id="KW-0677">Repeat</keyword>
<dbReference type="InterPro" id="IPR004088">
    <property type="entry name" value="KH_dom_type_1"/>
</dbReference>
<gene>
    <name evidence="7" type="ORF">SBAD_LOCUS5259</name>
</gene>
<keyword evidence="4" id="KW-0694">RNA-binding</keyword>
<feature type="compositionally biased region" description="Basic and acidic residues" evidence="5">
    <location>
        <begin position="42"/>
        <end position="51"/>
    </location>
</feature>
<feature type="compositionally biased region" description="Polar residues" evidence="5">
    <location>
        <begin position="22"/>
        <end position="34"/>
    </location>
</feature>
<dbReference type="PROSITE" id="PS50084">
    <property type="entry name" value="KH_TYPE_1"/>
    <property type="match status" value="1"/>
</dbReference>
<dbReference type="InterPro" id="IPR051631">
    <property type="entry name" value="Ankyrin-KH/SAM_domain"/>
</dbReference>
<protein>
    <submittedName>
        <fullName evidence="9">KH domain-containing protein</fullName>
    </submittedName>
</protein>
<accession>A0A183INR3</accession>
<name>A0A183INR3_9BILA</name>
<organism evidence="9">
    <name type="scientific">Soboliphyme baturini</name>
    <dbReference type="NCBI Taxonomy" id="241478"/>
    <lineage>
        <taxon>Eukaryota</taxon>
        <taxon>Metazoa</taxon>
        <taxon>Ecdysozoa</taxon>
        <taxon>Nematoda</taxon>
        <taxon>Enoplea</taxon>
        <taxon>Dorylaimia</taxon>
        <taxon>Dioctophymatida</taxon>
        <taxon>Dioctophymatoidea</taxon>
        <taxon>Soboliphymatidae</taxon>
        <taxon>Soboliphyme</taxon>
    </lineage>
</organism>
<dbReference type="EMBL" id="UZAM01008869">
    <property type="protein sequence ID" value="VDP06753.1"/>
    <property type="molecule type" value="Genomic_DNA"/>
</dbReference>
<keyword evidence="2" id="KW-0040">ANK repeat</keyword>
<dbReference type="Gene3D" id="3.30.1370.10">
    <property type="entry name" value="K Homology domain, type 1"/>
    <property type="match status" value="1"/>
</dbReference>
<sequence>MLFCSRTESEVFEKSGQRHLASVTNASSTTSISRSKNRSSARRLDENTSTWREVKRQPHKILVAAQAIARVIGRGGQNINAIRESSGAHIEVEKQQKGQTDRLITIRGSLDAIKQAVLMINGLINEPDALVRDIIIKVKSKDRRALEAYAQSRSATQCGTSHLKLLSSAKTDKSSSFPEISLWVPNSSSVGVHGVCGADSSKGSARSTPSAGGCLSSIENDAVSSIKYQYSQATEKSSVNTMASAGDSVAEYSPFATPNVWAQKAAAQQQQQKMNFASVAAAGLNSIATAVMSEEHSKVPIYRPGMLSTTNAAAASNTTTSADSSSSMKKDSDLEPSKWYGFRSDGVSPFTCMACPPHSIPQTDGDSQRLNQSRKSTTPSSFDIDNFDSENNGRHSAGASADYFPPVSVPRPASATAAINTSSEMSCLQEPPPGLSGENVDSAMLRGGLPFPTPIGGERKIKGPIGCSSGVANMFTSSEKWGTPASFENGYNDIEKNDWSTSLSGLSADLAHLQSAAISHGIAAAHAAAEFEMMGSGSSKFEPDVFQQAVMLASVMNPQSSTTGSFVPSGGHMITPQHMGFMTPAQFAASAPGPPPECLQPPPLHRGGVGMPFIPHHSFPLQSLMHSALIDAWDQQQGVRTPNPAQNYDWKMMNGSGAPTTPLNEQGQMPPHSHLSWDGYSPMAL</sequence>
<dbReference type="CDD" id="cd22404">
    <property type="entry name" value="KH-I_MASK"/>
    <property type="match status" value="1"/>
</dbReference>
<dbReference type="GO" id="GO:0003723">
    <property type="term" value="F:RNA binding"/>
    <property type="evidence" value="ECO:0007669"/>
    <property type="project" value="UniProtKB-UniRule"/>
</dbReference>
<feature type="region of interest" description="Disordered" evidence="5">
    <location>
        <begin position="353"/>
        <end position="405"/>
    </location>
</feature>
<feature type="region of interest" description="Disordered" evidence="5">
    <location>
        <begin position="422"/>
        <end position="445"/>
    </location>
</feature>
<evidence type="ECO:0000256" key="5">
    <source>
        <dbReference type="SAM" id="MobiDB-lite"/>
    </source>
</evidence>
<dbReference type="Proteomes" id="UP000270296">
    <property type="component" value="Unassembled WGS sequence"/>
</dbReference>
<evidence type="ECO:0000313" key="9">
    <source>
        <dbReference type="WBParaSite" id="SBAD_0000547501-mRNA-1"/>
    </source>
</evidence>
<dbReference type="InterPro" id="IPR036612">
    <property type="entry name" value="KH_dom_type_1_sf"/>
</dbReference>
<dbReference type="WBParaSite" id="SBAD_0000547501-mRNA-1">
    <property type="protein sequence ID" value="SBAD_0000547501-mRNA-1"/>
    <property type="gene ID" value="SBAD_0000547501"/>
</dbReference>
<feature type="domain" description="K Homology" evidence="6">
    <location>
        <begin position="55"/>
        <end position="125"/>
    </location>
</feature>
<feature type="compositionally biased region" description="Polar residues" evidence="5">
    <location>
        <begin position="657"/>
        <end position="667"/>
    </location>
</feature>
<evidence type="ECO:0000313" key="7">
    <source>
        <dbReference type="EMBL" id="VDP06753.1"/>
    </source>
</evidence>
<reference evidence="9" key="1">
    <citation type="submission" date="2016-06" db="UniProtKB">
        <authorList>
            <consortium name="WormBaseParasite"/>
        </authorList>
    </citation>
    <scope>IDENTIFICATION</scope>
</reference>
<reference evidence="7 8" key="2">
    <citation type="submission" date="2018-11" db="EMBL/GenBank/DDBJ databases">
        <authorList>
            <consortium name="Pathogen Informatics"/>
        </authorList>
    </citation>
    <scope>NUCLEOTIDE SEQUENCE [LARGE SCALE GENOMIC DNA]</scope>
</reference>
<dbReference type="InterPro" id="IPR004087">
    <property type="entry name" value="KH_dom"/>
</dbReference>
<keyword evidence="3" id="KW-0175">Coiled coil</keyword>